<evidence type="ECO:0000256" key="9">
    <source>
        <dbReference type="ARBA" id="ARBA00022741"/>
    </source>
</evidence>
<dbReference type="Pfam" id="PF02518">
    <property type="entry name" value="HATPase_c"/>
    <property type="match status" value="1"/>
</dbReference>
<dbReference type="InterPro" id="IPR000700">
    <property type="entry name" value="PAS-assoc_C"/>
</dbReference>
<keyword evidence="9" id="KW-0547">Nucleotide-binding</keyword>
<dbReference type="GO" id="GO:0006355">
    <property type="term" value="P:regulation of DNA-templated transcription"/>
    <property type="evidence" value="ECO:0007669"/>
    <property type="project" value="InterPro"/>
</dbReference>
<keyword evidence="8" id="KW-0677">Repeat</keyword>
<evidence type="ECO:0000259" key="14">
    <source>
        <dbReference type="PROSITE" id="PS50112"/>
    </source>
</evidence>
<evidence type="ECO:0000259" key="15">
    <source>
        <dbReference type="PROSITE" id="PS50113"/>
    </source>
</evidence>
<dbReference type="PROSITE" id="PS50113">
    <property type="entry name" value="PAC"/>
    <property type="match status" value="1"/>
</dbReference>
<dbReference type="SMART" id="SM00387">
    <property type="entry name" value="HATPase_c"/>
    <property type="match status" value="1"/>
</dbReference>
<evidence type="ECO:0000256" key="11">
    <source>
        <dbReference type="ARBA" id="ARBA00022840"/>
    </source>
</evidence>
<dbReference type="InterPro" id="IPR005467">
    <property type="entry name" value="His_kinase_dom"/>
</dbReference>
<reference evidence="16 17" key="1">
    <citation type="submission" date="2020-04" db="EMBL/GenBank/DDBJ databases">
        <title>Rhizobium bacterial biofertilizers improve the content of phenolic compounds of Lactuca sativa L. under non-saline and saline-stress conditions.</title>
        <authorList>
            <person name="Ayuso-Calles M."/>
            <person name="Garcia-Estevez I."/>
            <person name="Jimenez-Gomez A."/>
            <person name="Flores-Felix J.D."/>
            <person name="Escribano-Bailon M."/>
            <person name="Rivas R."/>
        </authorList>
    </citation>
    <scope>NUCLEOTIDE SEQUENCE [LARGE SCALE GENOMIC DNA]</scope>
    <source>
        <strain evidence="16 17">GPTR02</strain>
    </source>
</reference>
<dbReference type="InterPro" id="IPR011495">
    <property type="entry name" value="Sig_transdc_His_kin_sub2_dim/P"/>
</dbReference>
<evidence type="ECO:0000313" key="17">
    <source>
        <dbReference type="Proteomes" id="UP000530654"/>
    </source>
</evidence>
<dbReference type="RefSeq" id="WP_017967786.1">
    <property type="nucleotide sequence ID" value="NZ_JABEQY010000017.1"/>
</dbReference>
<keyword evidence="5" id="KW-0285">Flavoprotein</keyword>
<dbReference type="CDD" id="cd00130">
    <property type="entry name" value="PAS"/>
    <property type="match status" value="2"/>
</dbReference>
<dbReference type="AlphaFoldDB" id="A0A7Y2R7C4"/>
<evidence type="ECO:0000256" key="7">
    <source>
        <dbReference type="ARBA" id="ARBA00022679"/>
    </source>
</evidence>
<feature type="domain" description="PAS" evidence="14">
    <location>
        <begin position="10"/>
        <end position="59"/>
    </location>
</feature>
<dbReference type="Proteomes" id="UP000530654">
    <property type="component" value="Unassembled WGS sequence"/>
</dbReference>
<feature type="domain" description="Histidine kinase" evidence="13">
    <location>
        <begin position="270"/>
        <end position="461"/>
    </location>
</feature>
<evidence type="ECO:0000256" key="1">
    <source>
        <dbReference type="ARBA" id="ARBA00000085"/>
    </source>
</evidence>
<dbReference type="GO" id="GO:0005524">
    <property type="term" value="F:ATP binding"/>
    <property type="evidence" value="ECO:0007669"/>
    <property type="project" value="UniProtKB-KW"/>
</dbReference>
<dbReference type="SMART" id="SM00091">
    <property type="entry name" value="PAS"/>
    <property type="match status" value="2"/>
</dbReference>
<dbReference type="GO" id="GO:0004673">
    <property type="term" value="F:protein histidine kinase activity"/>
    <property type="evidence" value="ECO:0007669"/>
    <property type="project" value="UniProtKB-EC"/>
</dbReference>
<keyword evidence="4" id="KW-0597">Phosphoprotein</keyword>
<dbReference type="PANTHER" id="PTHR41523:SF8">
    <property type="entry name" value="ETHYLENE RESPONSE SENSOR PROTEIN"/>
    <property type="match status" value="1"/>
</dbReference>
<sequence>MDQYSFPSDEAEIYRHIVESALDYAIFAMDLDGTVATWSAGAEQLFGYSASEMIGQNGIIVFSFEDQLAGAPLKERRLALANGRADDNRWHVRKDGSMFWASGLMMPLRNDVGGIYGLIKIVRDRTLTLQQDEALRASEERLQLILKSAIDYAIFAFDQDGRIISWNTGACRIFGYQEDEILGHDARILFVPEDRTEGDGALDREMETARERGRAENERFHLRKDGSTFWGSGLTMPLRAHHQKAGYLKVLRDDTERHFADEHQQIMMREMSHRVKNSLALVAAMLAMQARSAEHQEVAAALRDAEARVGTIAQVHDQLWRQPNIETVELADFLSSLCQRLQQAASKHTVSVDADACVIDADRAIQLALLVNELVTNAFKHAYADISGTVTVRARATTDEIRLEIADDGKGFPEGFSVCENGGKSLGMKLVRVLAQQLRAELHIENRRPGASFVIRVPRNP</sequence>
<feature type="domain" description="PAC" evidence="15">
    <location>
        <begin position="85"/>
        <end position="137"/>
    </location>
</feature>
<dbReference type="Pfam" id="PF00989">
    <property type="entry name" value="PAS"/>
    <property type="match status" value="2"/>
</dbReference>
<evidence type="ECO:0000256" key="3">
    <source>
        <dbReference type="ARBA" id="ARBA00021740"/>
    </source>
</evidence>
<name>A0A7Y2R7C4_9HYPH</name>
<dbReference type="Gene3D" id="3.30.565.10">
    <property type="entry name" value="Histidine kinase-like ATPase, C-terminal domain"/>
    <property type="match status" value="1"/>
</dbReference>
<evidence type="ECO:0000256" key="4">
    <source>
        <dbReference type="ARBA" id="ARBA00022553"/>
    </source>
</evidence>
<keyword evidence="12" id="KW-0843">Virulence</keyword>
<dbReference type="InterPro" id="IPR035965">
    <property type="entry name" value="PAS-like_dom_sf"/>
</dbReference>
<accession>A0A7Y2R7C4</accession>
<feature type="domain" description="PAS" evidence="14">
    <location>
        <begin position="138"/>
        <end position="209"/>
    </location>
</feature>
<dbReference type="PANTHER" id="PTHR41523">
    <property type="entry name" value="TWO-COMPONENT SYSTEM SENSOR PROTEIN"/>
    <property type="match status" value="1"/>
</dbReference>
<dbReference type="InterPro" id="IPR013767">
    <property type="entry name" value="PAS_fold"/>
</dbReference>
<dbReference type="EMBL" id="JABEQY010000017">
    <property type="protein sequence ID" value="NNH65587.1"/>
    <property type="molecule type" value="Genomic_DNA"/>
</dbReference>
<dbReference type="InterPro" id="IPR003594">
    <property type="entry name" value="HATPase_dom"/>
</dbReference>
<dbReference type="SUPFAM" id="SSF55785">
    <property type="entry name" value="PYP-like sensor domain (PAS domain)"/>
    <property type="match status" value="2"/>
</dbReference>
<keyword evidence="6" id="KW-0288">FMN</keyword>
<dbReference type="InterPro" id="IPR004358">
    <property type="entry name" value="Sig_transdc_His_kin-like_C"/>
</dbReference>
<dbReference type="NCBIfam" id="TIGR00229">
    <property type="entry name" value="sensory_box"/>
    <property type="match status" value="2"/>
</dbReference>
<keyword evidence="7" id="KW-0808">Transferase</keyword>
<keyword evidence="11" id="KW-0067">ATP-binding</keyword>
<organism evidence="16 17">
    <name type="scientific">Rhizobium laguerreae</name>
    <dbReference type="NCBI Taxonomy" id="1076926"/>
    <lineage>
        <taxon>Bacteria</taxon>
        <taxon>Pseudomonadati</taxon>
        <taxon>Pseudomonadota</taxon>
        <taxon>Alphaproteobacteria</taxon>
        <taxon>Hyphomicrobiales</taxon>
        <taxon>Rhizobiaceae</taxon>
        <taxon>Rhizobium/Agrobacterium group</taxon>
        <taxon>Rhizobium</taxon>
    </lineage>
</organism>
<evidence type="ECO:0000256" key="5">
    <source>
        <dbReference type="ARBA" id="ARBA00022630"/>
    </source>
</evidence>
<evidence type="ECO:0000256" key="12">
    <source>
        <dbReference type="ARBA" id="ARBA00023026"/>
    </source>
</evidence>
<gene>
    <name evidence="16" type="ORF">HLI17_20235</name>
</gene>
<comment type="caution">
    <text evidence="16">The sequence shown here is derived from an EMBL/GenBank/DDBJ whole genome shotgun (WGS) entry which is preliminary data.</text>
</comment>
<dbReference type="PROSITE" id="PS50112">
    <property type="entry name" value="PAS"/>
    <property type="match status" value="2"/>
</dbReference>
<evidence type="ECO:0000259" key="13">
    <source>
        <dbReference type="PROSITE" id="PS50109"/>
    </source>
</evidence>
<evidence type="ECO:0000256" key="8">
    <source>
        <dbReference type="ARBA" id="ARBA00022737"/>
    </source>
</evidence>
<evidence type="ECO:0000256" key="10">
    <source>
        <dbReference type="ARBA" id="ARBA00022777"/>
    </source>
</evidence>
<keyword evidence="10" id="KW-0418">Kinase</keyword>
<dbReference type="SUPFAM" id="SSF55874">
    <property type="entry name" value="ATPase domain of HSP90 chaperone/DNA topoisomerase II/histidine kinase"/>
    <property type="match status" value="1"/>
</dbReference>
<evidence type="ECO:0000256" key="2">
    <source>
        <dbReference type="ARBA" id="ARBA00012438"/>
    </source>
</evidence>
<dbReference type="Pfam" id="PF07568">
    <property type="entry name" value="HisKA_2"/>
    <property type="match status" value="1"/>
</dbReference>
<dbReference type="EC" id="2.7.13.3" evidence="2"/>
<dbReference type="InterPro" id="IPR011102">
    <property type="entry name" value="Sig_transdc_His_kinase_HWE"/>
</dbReference>
<comment type="catalytic activity">
    <reaction evidence="1">
        <text>ATP + protein L-histidine = ADP + protein N-phospho-L-histidine.</text>
        <dbReference type="EC" id="2.7.13.3"/>
    </reaction>
</comment>
<dbReference type="SMART" id="SM00911">
    <property type="entry name" value="HWE_HK"/>
    <property type="match status" value="1"/>
</dbReference>
<dbReference type="InterPro" id="IPR036890">
    <property type="entry name" value="HATPase_C_sf"/>
</dbReference>
<dbReference type="PROSITE" id="PS50109">
    <property type="entry name" value="HIS_KIN"/>
    <property type="match status" value="1"/>
</dbReference>
<protein>
    <recommendedName>
        <fullName evidence="3">Blue-light-activated histidine kinase</fullName>
        <ecNumber evidence="2">2.7.13.3</ecNumber>
    </recommendedName>
</protein>
<dbReference type="InterPro" id="IPR000014">
    <property type="entry name" value="PAS"/>
</dbReference>
<evidence type="ECO:0000256" key="6">
    <source>
        <dbReference type="ARBA" id="ARBA00022643"/>
    </source>
</evidence>
<proteinExistence type="predicted"/>
<evidence type="ECO:0000313" key="16">
    <source>
        <dbReference type="EMBL" id="NNH65587.1"/>
    </source>
</evidence>
<dbReference type="Gene3D" id="3.30.450.20">
    <property type="entry name" value="PAS domain"/>
    <property type="match status" value="2"/>
</dbReference>
<dbReference type="PRINTS" id="PR00344">
    <property type="entry name" value="BCTRLSENSOR"/>
</dbReference>